<dbReference type="EMBL" id="CP115450">
    <property type="protein sequence ID" value="WBP90279.1"/>
    <property type="molecule type" value="Genomic_DNA"/>
</dbReference>
<protein>
    <submittedName>
        <fullName evidence="6">Helix-turn-helix domain containing protein</fullName>
    </submittedName>
</protein>
<dbReference type="InterPro" id="IPR001647">
    <property type="entry name" value="HTH_TetR"/>
</dbReference>
<feature type="domain" description="HTH tetR-type" evidence="5">
    <location>
        <begin position="15"/>
        <end position="74"/>
    </location>
</feature>
<dbReference type="InterPro" id="IPR050109">
    <property type="entry name" value="HTH-type_TetR-like_transc_reg"/>
</dbReference>
<dbReference type="InterPro" id="IPR009057">
    <property type="entry name" value="Homeodomain-like_sf"/>
</dbReference>
<sequence length="194" mass="20784">MTSQESAPPMRADARRNRARVLEAAQAAFATDGLLVPLDEIARRAGVGAGTVYRHFPTKEALFDAVILNRMEGLVRQARELAGAGRDDEALFEFITHVARESAAKKDLIDALAGAGIDVSANLAGINRDLRSAIEELLARGQRAGAVRSDVGIDALMALLRGIVLAGDRERDDKPLMERVLSVLCDGLRATAAR</sequence>
<organism evidence="6 7">
    <name type="scientific">Kitasatospora cathayae</name>
    <dbReference type="NCBI Taxonomy" id="3004092"/>
    <lineage>
        <taxon>Bacteria</taxon>
        <taxon>Bacillati</taxon>
        <taxon>Actinomycetota</taxon>
        <taxon>Actinomycetes</taxon>
        <taxon>Kitasatosporales</taxon>
        <taxon>Streptomycetaceae</taxon>
        <taxon>Kitasatospora</taxon>
    </lineage>
</organism>
<dbReference type="PROSITE" id="PS50977">
    <property type="entry name" value="HTH_TETR_2"/>
    <property type="match status" value="1"/>
</dbReference>
<dbReference type="Proteomes" id="UP001212821">
    <property type="component" value="Chromosome"/>
</dbReference>
<keyword evidence="7" id="KW-1185">Reference proteome</keyword>
<keyword evidence="2 4" id="KW-0238">DNA-binding</keyword>
<evidence type="ECO:0000256" key="3">
    <source>
        <dbReference type="ARBA" id="ARBA00023163"/>
    </source>
</evidence>
<gene>
    <name evidence="6" type="ORF">O1G21_33405</name>
</gene>
<dbReference type="Pfam" id="PF21597">
    <property type="entry name" value="TetR_C_43"/>
    <property type="match status" value="1"/>
</dbReference>
<accession>A0ABY7QDG2</accession>
<dbReference type="PANTHER" id="PTHR30055:SF234">
    <property type="entry name" value="HTH-TYPE TRANSCRIPTIONAL REGULATOR BETI"/>
    <property type="match status" value="1"/>
</dbReference>
<name>A0ABY7QDG2_9ACTN</name>
<feature type="DNA-binding region" description="H-T-H motif" evidence="4">
    <location>
        <begin position="37"/>
        <end position="56"/>
    </location>
</feature>
<proteinExistence type="predicted"/>
<dbReference type="InterPro" id="IPR049445">
    <property type="entry name" value="TetR_SbtR-like_C"/>
</dbReference>
<dbReference type="RefSeq" id="WP_270148960.1">
    <property type="nucleotide sequence ID" value="NZ_CP115450.1"/>
</dbReference>
<reference evidence="7" key="1">
    <citation type="submission" date="2022-12" db="EMBL/GenBank/DDBJ databases">
        <authorList>
            <person name="Mo P."/>
        </authorList>
    </citation>
    <scope>NUCLEOTIDE SEQUENCE [LARGE SCALE GENOMIC DNA]</scope>
    <source>
        <strain evidence="7">HUAS 3-15</strain>
    </source>
</reference>
<dbReference type="SUPFAM" id="SSF46689">
    <property type="entry name" value="Homeodomain-like"/>
    <property type="match status" value="1"/>
</dbReference>
<dbReference type="InterPro" id="IPR036271">
    <property type="entry name" value="Tet_transcr_reg_TetR-rel_C_sf"/>
</dbReference>
<dbReference type="PANTHER" id="PTHR30055">
    <property type="entry name" value="HTH-TYPE TRANSCRIPTIONAL REGULATOR RUTR"/>
    <property type="match status" value="1"/>
</dbReference>
<evidence type="ECO:0000259" key="5">
    <source>
        <dbReference type="PROSITE" id="PS50977"/>
    </source>
</evidence>
<evidence type="ECO:0000256" key="2">
    <source>
        <dbReference type="ARBA" id="ARBA00023125"/>
    </source>
</evidence>
<evidence type="ECO:0000313" key="7">
    <source>
        <dbReference type="Proteomes" id="UP001212821"/>
    </source>
</evidence>
<evidence type="ECO:0000256" key="1">
    <source>
        <dbReference type="ARBA" id="ARBA00023015"/>
    </source>
</evidence>
<keyword evidence="3" id="KW-0804">Transcription</keyword>
<dbReference type="SUPFAM" id="SSF48498">
    <property type="entry name" value="Tetracyclin repressor-like, C-terminal domain"/>
    <property type="match status" value="1"/>
</dbReference>
<keyword evidence="1" id="KW-0805">Transcription regulation</keyword>
<evidence type="ECO:0000256" key="4">
    <source>
        <dbReference type="PROSITE-ProRule" id="PRU00335"/>
    </source>
</evidence>
<dbReference type="Pfam" id="PF00440">
    <property type="entry name" value="TetR_N"/>
    <property type="match status" value="1"/>
</dbReference>
<dbReference type="PRINTS" id="PR00455">
    <property type="entry name" value="HTHTETR"/>
</dbReference>
<dbReference type="Gene3D" id="1.10.357.10">
    <property type="entry name" value="Tetracycline Repressor, domain 2"/>
    <property type="match status" value="1"/>
</dbReference>
<evidence type="ECO:0000313" key="6">
    <source>
        <dbReference type="EMBL" id="WBP90279.1"/>
    </source>
</evidence>